<accession>A0A2C5WWG9</accession>
<protein>
    <submittedName>
        <fullName evidence="2">Uncharacterized protein</fullName>
    </submittedName>
</protein>
<keyword evidence="3" id="KW-1185">Reference proteome</keyword>
<organism evidence="2 3">
    <name type="scientific">Ceratocystis fimbriata CBS 114723</name>
    <dbReference type="NCBI Taxonomy" id="1035309"/>
    <lineage>
        <taxon>Eukaryota</taxon>
        <taxon>Fungi</taxon>
        <taxon>Dikarya</taxon>
        <taxon>Ascomycota</taxon>
        <taxon>Pezizomycotina</taxon>
        <taxon>Sordariomycetes</taxon>
        <taxon>Hypocreomycetidae</taxon>
        <taxon>Microascales</taxon>
        <taxon>Ceratocystidaceae</taxon>
        <taxon>Ceratocystis</taxon>
    </lineage>
</organism>
<name>A0A2C5WWG9_9PEZI</name>
<feature type="region of interest" description="Disordered" evidence="1">
    <location>
        <begin position="20"/>
        <end position="97"/>
    </location>
</feature>
<evidence type="ECO:0000313" key="3">
    <source>
        <dbReference type="Proteomes" id="UP000222788"/>
    </source>
</evidence>
<evidence type="ECO:0000256" key="1">
    <source>
        <dbReference type="SAM" id="MobiDB-lite"/>
    </source>
</evidence>
<dbReference type="AlphaFoldDB" id="A0A2C5WWG9"/>
<dbReference type="Proteomes" id="UP000222788">
    <property type="component" value="Unassembled WGS sequence"/>
</dbReference>
<gene>
    <name evidence="2" type="ORF">CFIMG_007493RA00001</name>
</gene>
<feature type="compositionally biased region" description="Low complexity" evidence="1">
    <location>
        <begin position="26"/>
        <end position="45"/>
    </location>
</feature>
<feature type="compositionally biased region" description="Polar residues" evidence="1">
    <location>
        <begin position="54"/>
        <end position="70"/>
    </location>
</feature>
<sequence length="97" mass="10244">MSPTYTMSAHLYKQICSSWRQTGHGSTSSTAPTVSTSTSSSNSSRRSPHDSAPTAATGTFKQNPPTTASPVNVLLYRPGSRCSSPPKRSAADSDHED</sequence>
<reference evidence="2 3" key="2">
    <citation type="journal article" date="2013" name="IMA Fungus">
        <title>IMA Genome-F 1: Ceratocystis fimbriata: Draft nuclear genome sequence for the plant pathogen, Ceratocystis fimbriata.</title>
        <authorList>
            <person name="Wilken P.M."/>
            <person name="Steenkamp E.T."/>
            <person name="Wingfield M.J."/>
            <person name="de Beer Z.W."/>
            <person name="Wingfield B.D."/>
        </authorList>
    </citation>
    <scope>NUCLEOTIDE SEQUENCE [LARGE SCALE GENOMIC DNA]</scope>
    <source>
        <strain evidence="2 3">CBS 114723</strain>
    </source>
</reference>
<comment type="caution">
    <text evidence="2">The sequence shown here is derived from an EMBL/GenBank/DDBJ whole genome shotgun (WGS) entry which is preliminary data.</text>
</comment>
<reference evidence="2 3" key="1">
    <citation type="journal article" date="2013" name="Fungal Biol.">
        <title>Analysis of microsatellite markers in the genome of the plant pathogen Ceratocystis fimbriata.</title>
        <authorList>
            <person name="Simpson M.C."/>
            <person name="Wilken P.M."/>
            <person name="Coetzee M.P."/>
            <person name="Wingfield M.J."/>
            <person name="Wingfield B.D."/>
        </authorList>
    </citation>
    <scope>NUCLEOTIDE SEQUENCE [LARGE SCALE GENOMIC DNA]</scope>
    <source>
        <strain evidence="2 3">CBS 114723</strain>
    </source>
</reference>
<evidence type="ECO:0000313" key="2">
    <source>
        <dbReference type="EMBL" id="PHH50226.1"/>
    </source>
</evidence>
<dbReference type="EMBL" id="APWK03000140">
    <property type="protein sequence ID" value="PHH50226.1"/>
    <property type="molecule type" value="Genomic_DNA"/>
</dbReference>
<dbReference type="OrthoDB" id="5244283at2759"/>
<proteinExistence type="predicted"/>